<organism evidence="1 2">
    <name type="scientific">[Candida] arabinofermentans NRRL YB-2248</name>
    <dbReference type="NCBI Taxonomy" id="983967"/>
    <lineage>
        <taxon>Eukaryota</taxon>
        <taxon>Fungi</taxon>
        <taxon>Dikarya</taxon>
        <taxon>Ascomycota</taxon>
        <taxon>Saccharomycotina</taxon>
        <taxon>Pichiomycetes</taxon>
        <taxon>Pichiales</taxon>
        <taxon>Pichiaceae</taxon>
        <taxon>Ogataea</taxon>
        <taxon>Ogataea/Candida clade</taxon>
    </lineage>
</organism>
<dbReference type="AlphaFoldDB" id="A0A1E4SYA5"/>
<evidence type="ECO:0000313" key="1">
    <source>
        <dbReference type="EMBL" id="ODV84479.1"/>
    </source>
</evidence>
<proteinExistence type="predicted"/>
<keyword evidence="2" id="KW-1185">Reference proteome</keyword>
<dbReference type="Proteomes" id="UP000094801">
    <property type="component" value="Unassembled WGS sequence"/>
</dbReference>
<evidence type="ECO:0000313" key="2">
    <source>
        <dbReference type="Proteomes" id="UP000094801"/>
    </source>
</evidence>
<sequence length="102" mass="11631">MNKFGIDLAETVIIHPSKNDLSMKIPRITDLHMLRMNRIEVGSGFKCPAYIKVENLGRFLGKPKYSVALRAASRHFPSLFMNHFSNISYLQRPLSPSILPVF</sequence>
<protein>
    <submittedName>
        <fullName evidence="1">Uncharacterized protein</fullName>
    </submittedName>
</protein>
<accession>A0A1E4SYA5</accession>
<gene>
    <name evidence="1" type="ORF">CANARDRAFT_60069</name>
</gene>
<dbReference type="EMBL" id="KV453856">
    <property type="protein sequence ID" value="ODV84479.1"/>
    <property type="molecule type" value="Genomic_DNA"/>
</dbReference>
<reference evidence="2" key="1">
    <citation type="submission" date="2016-04" db="EMBL/GenBank/DDBJ databases">
        <title>Comparative genomics of biotechnologically important yeasts.</title>
        <authorList>
            <consortium name="DOE Joint Genome Institute"/>
            <person name="Riley R."/>
            <person name="Haridas S."/>
            <person name="Wolfe K.H."/>
            <person name="Lopes M.R."/>
            <person name="Hittinger C.T."/>
            <person name="Goker M."/>
            <person name="Salamov A."/>
            <person name="Wisecaver J."/>
            <person name="Long T.M."/>
            <person name="Aerts A.L."/>
            <person name="Barry K."/>
            <person name="Choi C."/>
            <person name="Clum A."/>
            <person name="Coughlan A.Y."/>
            <person name="Deshpande S."/>
            <person name="Douglass A.P."/>
            <person name="Hanson S.J."/>
            <person name="Klenk H.-P."/>
            <person name="Labutti K."/>
            <person name="Lapidus A."/>
            <person name="Lindquist E."/>
            <person name="Lipzen A."/>
            <person name="Meier-Kolthoff J.P."/>
            <person name="Ohm R.A."/>
            <person name="Otillar R.P."/>
            <person name="Pangilinan J."/>
            <person name="Peng Y."/>
            <person name="Rokas A."/>
            <person name="Rosa C.A."/>
            <person name="Scheuner C."/>
            <person name="Sibirny A.A."/>
            <person name="Slot J.C."/>
            <person name="Stielow J.B."/>
            <person name="Sun H."/>
            <person name="Kurtzman C.P."/>
            <person name="Blackwell M."/>
            <person name="Grigoriev I.V."/>
            <person name="Jeffries T.W."/>
        </authorList>
    </citation>
    <scope>NUCLEOTIDE SEQUENCE [LARGE SCALE GENOMIC DNA]</scope>
    <source>
        <strain evidence="2">NRRL YB-2248</strain>
    </source>
</reference>
<name>A0A1E4SYA5_9ASCO</name>